<sequence>MTFAETIKEALTGHVLIASPTGSGKSYLVGAMVEVLHAGGNPFIILDTKSQNHLGLWIGKHRLKNLTLYRVFPRNRRSTDEYKKLLTRYPYLICIPAGDIPLDDLIEEYKTIIRAALSLKRPRHIIAEEAHHYNKGANKAGQELEIISREGRGYKIWLWCITQRIQDFPKLLWNNCTYTFIMRFRIHQDVKYFAEEIPNFEELNNALQLHDVLMYRQTNPQSPYLIIHAAEVTRRTEHLG</sequence>
<evidence type="ECO:0000256" key="1">
    <source>
        <dbReference type="ARBA" id="ARBA00007816"/>
    </source>
</evidence>
<dbReference type="RefSeq" id="WP_268922492.1">
    <property type="nucleotide sequence ID" value="NZ_JAPTGC010000003.1"/>
</dbReference>
<dbReference type="InterPro" id="IPR008571">
    <property type="entry name" value="HerA-like"/>
</dbReference>
<dbReference type="InterPro" id="IPR027417">
    <property type="entry name" value="P-loop_NTPase"/>
</dbReference>
<dbReference type="EMBL" id="JAPTGC010000003">
    <property type="protein sequence ID" value="MCZ0862263.1"/>
    <property type="molecule type" value="Genomic_DNA"/>
</dbReference>
<evidence type="ECO:0000313" key="6">
    <source>
        <dbReference type="EMBL" id="MCZ0862263.1"/>
    </source>
</evidence>
<feature type="domain" description="Helicase HerA central" evidence="5">
    <location>
        <begin position="7"/>
        <end position="48"/>
    </location>
</feature>
<comment type="catalytic activity">
    <reaction evidence="3">
        <text>ATP + H2O = ADP + phosphate + H(+)</text>
        <dbReference type="Rhea" id="RHEA:13065"/>
        <dbReference type="ChEBI" id="CHEBI:15377"/>
        <dbReference type="ChEBI" id="CHEBI:15378"/>
        <dbReference type="ChEBI" id="CHEBI:30616"/>
        <dbReference type="ChEBI" id="CHEBI:43474"/>
        <dbReference type="ChEBI" id="CHEBI:456216"/>
        <dbReference type="EC" id="5.6.2.3"/>
    </reaction>
</comment>
<accession>A0ABT4IMG9</accession>
<comment type="catalytic activity">
    <reaction evidence="2">
        <text>Couples ATP hydrolysis with the unwinding of duplex DNA by translocating in the 3'-5' direction.</text>
        <dbReference type="EC" id="5.6.2.4"/>
    </reaction>
</comment>
<name>A0ABT4IMG9_9EURY</name>
<evidence type="ECO:0000313" key="7">
    <source>
        <dbReference type="Proteomes" id="UP001141336"/>
    </source>
</evidence>
<organism evidence="6 7">
    <name type="scientific">Methanocorpusculum vombati</name>
    <dbReference type="NCBI Taxonomy" id="3002864"/>
    <lineage>
        <taxon>Archaea</taxon>
        <taxon>Methanobacteriati</taxon>
        <taxon>Methanobacteriota</taxon>
        <taxon>Stenosarchaea group</taxon>
        <taxon>Methanomicrobia</taxon>
        <taxon>Methanomicrobiales</taxon>
        <taxon>Methanocorpusculaceae</taxon>
        <taxon>Methanocorpusculum</taxon>
    </lineage>
</organism>
<protein>
    <submittedName>
        <fullName evidence="6">Type IV secretory system conjugative DNA transfer family protein</fullName>
    </submittedName>
</protein>
<dbReference type="Proteomes" id="UP001141336">
    <property type="component" value="Unassembled WGS sequence"/>
</dbReference>
<comment type="similarity">
    <text evidence="1">Belongs to the HerA family.</text>
</comment>
<evidence type="ECO:0000256" key="4">
    <source>
        <dbReference type="ARBA" id="ARBA00048988"/>
    </source>
</evidence>
<gene>
    <name evidence="6" type="ORF">O0S09_03210</name>
</gene>
<dbReference type="Gene3D" id="3.40.50.300">
    <property type="entry name" value="P-loop containing nucleotide triphosphate hydrolases"/>
    <property type="match status" value="1"/>
</dbReference>
<comment type="catalytic activity">
    <reaction evidence="4">
        <text>ATP + H2O = ADP + phosphate + H(+)</text>
        <dbReference type="Rhea" id="RHEA:13065"/>
        <dbReference type="ChEBI" id="CHEBI:15377"/>
        <dbReference type="ChEBI" id="CHEBI:15378"/>
        <dbReference type="ChEBI" id="CHEBI:30616"/>
        <dbReference type="ChEBI" id="CHEBI:43474"/>
        <dbReference type="ChEBI" id="CHEBI:456216"/>
        <dbReference type="EC" id="5.6.2.4"/>
    </reaction>
</comment>
<evidence type="ECO:0000256" key="2">
    <source>
        <dbReference type="ARBA" id="ARBA00034617"/>
    </source>
</evidence>
<dbReference type="SUPFAM" id="SSF52540">
    <property type="entry name" value="P-loop containing nucleoside triphosphate hydrolases"/>
    <property type="match status" value="1"/>
</dbReference>
<evidence type="ECO:0000259" key="5">
    <source>
        <dbReference type="Pfam" id="PF01935"/>
    </source>
</evidence>
<dbReference type="InterPro" id="IPR002789">
    <property type="entry name" value="HerA_central"/>
</dbReference>
<dbReference type="CDD" id="cd01127">
    <property type="entry name" value="TrwB_TraG_TraD_VirD4"/>
    <property type="match status" value="1"/>
</dbReference>
<comment type="caution">
    <text evidence="6">The sequence shown here is derived from an EMBL/GenBank/DDBJ whole genome shotgun (WGS) entry which is preliminary data.</text>
</comment>
<dbReference type="PANTHER" id="PTHR42957:SF1">
    <property type="entry name" value="HELICASE MJ1565-RELATED"/>
    <property type="match status" value="1"/>
</dbReference>
<reference evidence="6" key="1">
    <citation type="submission" date="2022-12" db="EMBL/GenBank/DDBJ databases">
        <title>Isolation and characterisation of novel Methanocorpusculum spp. from native Australian herbivores indicates the genus is ancestrally host-associated.</title>
        <authorList>
            <person name="Volmer J.G."/>
            <person name="Soo R.M."/>
            <person name="Evans P.N."/>
            <person name="Hoedt E.C."/>
            <person name="Astorga Alsina A.L."/>
            <person name="Woodcroft B.J."/>
            <person name="Tyson G.W."/>
            <person name="Hugenholtz P."/>
            <person name="Morrison M."/>
        </authorList>
    </citation>
    <scope>NUCLEOTIDE SEQUENCE</scope>
    <source>
        <strain evidence="6">CW153</strain>
    </source>
</reference>
<dbReference type="PANTHER" id="PTHR42957">
    <property type="entry name" value="HELICASE MJ1565-RELATED"/>
    <property type="match status" value="1"/>
</dbReference>
<dbReference type="Pfam" id="PF01935">
    <property type="entry name" value="DUF87"/>
    <property type="match status" value="1"/>
</dbReference>
<evidence type="ECO:0000256" key="3">
    <source>
        <dbReference type="ARBA" id="ARBA00048954"/>
    </source>
</evidence>
<proteinExistence type="inferred from homology"/>
<keyword evidence="7" id="KW-1185">Reference proteome</keyword>